<dbReference type="PANTHER" id="PTHR33050">
    <property type="entry name" value="REVERSE TRANSCRIPTASE DOMAIN-CONTAINING PROTEIN"/>
    <property type="match status" value="1"/>
</dbReference>
<dbReference type="InterPro" id="IPR013762">
    <property type="entry name" value="Integrase-like_cat_sf"/>
</dbReference>
<dbReference type="GO" id="GO:0003677">
    <property type="term" value="F:DNA binding"/>
    <property type="evidence" value="ECO:0007669"/>
    <property type="project" value="UniProtKB-KW"/>
</dbReference>
<reference evidence="4 5" key="1">
    <citation type="journal article" date="2020" name="ISME J.">
        <title>Uncovering the hidden diversity of litter-decomposition mechanisms in mushroom-forming fungi.</title>
        <authorList>
            <person name="Floudas D."/>
            <person name="Bentzer J."/>
            <person name="Ahren D."/>
            <person name="Johansson T."/>
            <person name="Persson P."/>
            <person name="Tunlid A."/>
        </authorList>
    </citation>
    <scope>NUCLEOTIDE SEQUENCE [LARGE SCALE GENOMIC DNA]</scope>
    <source>
        <strain evidence="4 5">CBS 406.79</strain>
    </source>
</reference>
<dbReference type="InterPro" id="IPR011010">
    <property type="entry name" value="DNA_brk_join_enz"/>
</dbReference>
<feature type="compositionally biased region" description="Polar residues" evidence="3">
    <location>
        <begin position="155"/>
        <end position="177"/>
    </location>
</feature>
<dbReference type="GO" id="GO:0015074">
    <property type="term" value="P:DNA integration"/>
    <property type="evidence" value="ECO:0007669"/>
    <property type="project" value="InterPro"/>
</dbReference>
<keyword evidence="5" id="KW-1185">Reference proteome</keyword>
<dbReference type="InterPro" id="IPR043502">
    <property type="entry name" value="DNA/RNA_pol_sf"/>
</dbReference>
<evidence type="ECO:0000256" key="1">
    <source>
        <dbReference type="ARBA" id="ARBA00023125"/>
    </source>
</evidence>
<dbReference type="SUPFAM" id="SSF56672">
    <property type="entry name" value="DNA/RNA polymerases"/>
    <property type="match status" value="1"/>
</dbReference>
<dbReference type="Gene3D" id="1.10.443.10">
    <property type="entry name" value="Intergrase catalytic core"/>
    <property type="match status" value="1"/>
</dbReference>
<dbReference type="SUPFAM" id="SSF47823">
    <property type="entry name" value="lambda integrase-like, N-terminal domain"/>
    <property type="match status" value="1"/>
</dbReference>
<name>A0A8H5GSL7_9AGAR</name>
<feature type="compositionally biased region" description="Polar residues" evidence="3">
    <location>
        <begin position="136"/>
        <end position="147"/>
    </location>
</feature>
<dbReference type="SUPFAM" id="SSF56349">
    <property type="entry name" value="DNA breaking-rejoining enzymes"/>
    <property type="match status" value="1"/>
</dbReference>
<proteinExistence type="predicted"/>
<evidence type="ECO:0008006" key="6">
    <source>
        <dbReference type="Google" id="ProtNLM"/>
    </source>
</evidence>
<keyword evidence="1" id="KW-0238">DNA-binding</keyword>
<dbReference type="OrthoDB" id="3254696at2759"/>
<feature type="region of interest" description="Disordered" evidence="3">
    <location>
        <begin position="136"/>
        <end position="177"/>
    </location>
</feature>
<keyword evidence="2" id="KW-0233">DNA recombination</keyword>
<dbReference type="PANTHER" id="PTHR33050:SF7">
    <property type="entry name" value="RIBONUCLEASE H"/>
    <property type="match status" value="1"/>
</dbReference>
<evidence type="ECO:0000313" key="4">
    <source>
        <dbReference type="EMBL" id="KAF5370247.1"/>
    </source>
</evidence>
<evidence type="ECO:0000313" key="5">
    <source>
        <dbReference type="Proteomes" id="UP000518752"/>
    </source>
</evidence>
<dbReference type="InterPro" id="IPR052055">
    <property type="entry name" value="Hepadnavirus_pol/RT"/>
</dbReference>
<accession>A0A8H5GSL7</accession>
<protein>
    <recommendedName>
        <fullName evidence="6">Reverse transcriptase domain-containing protein</fullName>
    </recommendedName>
</protein>
<dbReference type="EMBL" id="JAACJN010000123">
    <property type="protein sequence ID" value="KAF5370247.1"/>
    <property type="molecule type" value="Genomic_DNA"/>
</dbReference>
<evidence type="ECO:0000256" key="3">
    <source>
        <dbReference type="SAM" id="MobiDB-lite"/>
    </source>
</evidence>
<evidence type="ECO:0000256" key="2">
    <source>
        <dbReference type="ARBA" id="ARBA00023172"/>
    </source>
</evidence>
<comment type="caution">
    <text evidence="4">The sequence shown here is derived from an EMBL/GenBank/DDBJ whole genome shotgun (WGS) entry which is preliminary data.</text>
</comment>
<dbReference type="InterPro" id="IPR010998">
    <property type="entry name" value="Integrase_recombinase_N"/>
</dbReference>
<organism evidence="4 5">
    <name type="scientific">Collybiopsis confluens</name>
    <dbReference type="NCBI Taxonomy" id="2823264"/>
    <lineage>
        <taxon>Eukaryota</taxon>
        <taxon>Fungi</taxon>
        <taxon>Dikarya</taxon>
        <taxon>Basidiomycota</taxon>
        <taxon>Agaricomycotina</taxon>
        <taxon>Agaricomycetes</taxon>
        <taxon>Agaricomycetidae</taxon>
        <taxon>Agaricales</taxon>
        <taxon>Marasmiineae</taxon>
        <taxon>Omphalotaceae</taxon>
        <taxon>Collybiopsis</taxon>
    </lineage>
</organism>
<sequence>MCQMPSEACSSASTSSGAVAKRRKLLCLFASAPSQVVSLAGVEQQFNALSSLQRSVYIIFYLFYPTTSIFHSLIAMNSPSSANSTPAGPPPHIGNISMPGPAAKSSPYTISSITGSSKGPISSSYRPFGSSAPMPSFSSIISSNDPPGSQPPPNSASSRSVTLQSDSSQAVRSQQPVQKNLQAFGFAPKRSNTKSGPAGIAGITSTSKPFMGSLGTASLNEQSIAAHIAAGIEAGFRSAGTSQGPASSKSPLKTPVVVKGSIGNPFSIGAFSVPKGFSVPNGLSVPEEPYIALCAQRAFYVPKKVLHLVRNYDYVPLTYLQMKNRTKNTTATSISFDNITGSLVSAESLADRTGELDILPMEWRSCLELLVSTVGEVHGDEIGQLWVTHCMNCINVGQSLNWKLAMAYDADFRHAVASHHTLDISVFDHHRLDIVRIHLTNAQVVVAFDVEQPGAVRPAALQKGQSRTAYVQRLLETQSTRINLSPLRARPTVSTSPVDPPAHALTVPLATNALSAVPPNMGPERALVPSDPRIVISPINAEALGASLRHFNLLDEWSHIVRGVAYGFDVGFISDYITQEQAAGRFSQSYTPDELQALIGPFRTSPLGLVPKAGSDSFRLVQDLSYPRNSDIPSVNSLLNSDDFPTEWGTFTDASNLILLLPAGCEAATFDISAAYRITPVLPTQQNSLCLYWQEKVIVDRAVCFGLATSAGVFGSIADMLAAIYRKWGVRGLLKWVDDFFAIRFPDQSWTEEEFIALTAAFGIPWSVKKTRRFSRIQQYIGFMWDLEQKVVSLPPEKLNAIVLLMKKWRVTGGQFSASNALSLQGKLIHISCIYPLIRPFIASAGFFARSFRSVHAKLRVPSHLDADLSWILWLLEILPNEMPLASSTPLDIGIWGDASSSYGIAIVIDCYWAVWTWAPGFKIGPKHRFDIGWAEAVAVELALRGQFGSCWLFKERKVKESRREHHFEGNLYPACPEFIFDGARARRFQQQHIRPPLARENHGVSGKISTHQQSIVAPSPATSCRQTDSCISIYPIVSACRIAPPIVPGSARVIEEIPSLTLLPSPLRPACAASERMFEWKGVNVPPNPVLNIPVLRHIHQLASTHSLDNPDSVGSALRKFHLFCDIFSISEKDRLPASPALLHSFALWASTDPNPDDPAFPSDIPWESVATSTVSKYLSGIRAWHLAQGWPPPLSDMNFSSIRFSLRGLAKIQGAQRLKPPRPPITVAMLRALHSSLDLNDPFDACLWAACACAFWGLMRWGEVTVSGRTVFSPTTHLARVNAHLLVDSFDKEYVRLDLPKAKTSEPGKSQSVFMPTGGDLCPAKALLNLERVVPASPSDPLFSWRDRLGAVRPLVRKVALSRVNEVLASAGWGNAFGHSFRIGGASYLLGQGVSPEIVRIAGRWKSLAYELYIRSFQNILSKHFVDVIV</sequence>
<dbReference type="GO" id="GO:0006310">
    <property type="term" value="P:DNA recombination"/>
    <property type="evidence" value="ECO:0007669"/>
    <property type="project" value="UniProtKB-KW"/>
</dbReference>
<gene>
    <name evidence="4" type="ORF">D9757_012005</name>
</gene>
<feature type="region of interest" description="Disordered" evidence="3">
    <location>
        <begin position="80"/>
        <end position="101"/>
    </location>
</feature>
<dbReference type="Gene3D" id="1.10.150.130">
    <property type="match status" value="1"/>
</dbReference>
<dbReference type="Proteomes" id="UP000518752">
    <property type="component" value="Unassembled WGS sequence"/>
</dbReference>